<dbReference type="SUPFAM" id="SSF81383">
    <property type="entry name" value="F-box domain"/>
    <property type="match status" value="1"/>
</dbReference>
<dbReference type="Gene3D" id="3.80.10.10">
    <property type="entry name" value="Ribonuclease Inhibitor"/>
    <property type="match status" value="1"/>
</dbReference>
<comment type="caution">
    <text evidence="2">The sequence shown here is derived from an EMBL/GenBank/DDBJ whole genome shotgun (WGS) entry which is preliminary data.</text>
</comment>
<evidence type="ECO:0000313" key="3">
    <source>
        <dbReference type="Proteomes" id="UP001454036"/>
    </source>
</evidence>
<dbReference type="PANTHER" id="PTHR38926">
    <property type="entry name" value="F-BOX DOMAIN CONTAINING PROTEIN, EXPRESSED"/>
    <property type="match status" value="1"/>
</dbReference>
<dbReference type="InterPro" id="IPR001810">
    <property type="entry name" value="F-box_dom"/>
</dbReference>
<dbReference type="Gene3D" id="1.20.1280.50">
    <property type="match status" value="1"/>
</dbReference>
<organism evidence="2 3">
    <name type="scientific">Lithospermum erythrorhizon</name>
    <name type="common">Purple gromwell</name>
    <name type="synonym">Lithospermum officinale var. erythrorhizon</name>
    <dbReference type="NCBI Taxonomy" id="34254"/>
    <lineage>
        <taxon>Eukaryota</taxon>
        <taxon>Viridiplantae</taxon>
        <taxon>Streptophyta</taxon>
        <taxon>Embryophyta</taxon>
        <taxon>Tracheophyta</taxon>
        <taxon>Spermatophyta</taxon>
        <taxon>Magnoliopsida</taxon>
        <taxon>eudicotyledons</taxon>
        <taxon>Gunneridae</taxon>
        <taxon>Pentapetalae</taxon>
        <taxon>asterids</taxon>
        <taxon>lamiids</taxon>
        <taxon>Boraginales</taxon>
        <taxon>Boraginaceae</taxon>
        <taxon>Boraginoideae</taxon>
        <taxon>Lithospermeae</taxon>
        <taxon>Lithospermum</taxon>
    </lineage>
</organism>
<feature type="domain" description="F-box" evidence="1">
    <location>
        <begin position="17"/>
        <end position="59"/>
    </location>
</feature>
<dbReference type="Proteomes" id="UP001454036">
    <property type="component" value="Unassembled WGS sequence"/>
</dbReference>
<keyword evidence="3" id="KW-1185">Reference proteome</keyword>
<evidence type="ECO:0000313" key="2">
    <source>
        <dbReference type="EMBL" id="GAA0161465.1"/>
    </source>
</evidence>
<dbReference type="Pfam" id="PF00646">
    <property type="entry name" value="F-box"/>
    <property type="match status" value="1"/>
</dbReference>
<accession>A0AAV3QFQ7</accession>
<evidence type="ECO:0000259" key="1">
    <source>
        <dbReference type="Pfam" id="PF00646"/>
    </source>
</evidence>
<dbReference type="EMBL" id="BAABME010004185">
    <property type="protein sequence ID" value="GAA0161465.1"/>
    <property type="molecule type" value="Genomic_DNA"/>
</dbReference>
<dbReference type="InterPro" id="IPR032675">
    <property type="entry name" value="LRR_dom_sf"/>
</dbReference>
<sequence length="285" mass="32139">MIKTFTKNQENLMEQEWDSLPNAALVNIFCKISIKDRIFSTPFVCKSWFQASKHPGCWSSMVSESYFKNSSDYSFVKDSHPFQCSFIDPFEGKYRGSFISGFNAFKEVCGRAKDGVFITSVYVAPFVSCGGGTQGNDDAILDFIAQNCPNLKHLSFHGSSNASEEAILKVIQNCTKLELVDFSNSPYFCYSVLEKLSISCPNLRGIRRNGYVEPSFASALNELFPCLQLLNLSNSTISDKDLLTLVNVFKRPLYLDIRHCSHLLYYMHIIKVASSCANNIEIIYD</sequence>
<dbReference type="PANTHER" id="PTHR38926:SF5">
    <property type="entry name" value="F-BOX AND LEUCINE-RICH REPEAT PROTEIN 6"/>
    <property type="match status" value="1"/>
</dbReference>
<protein>
    <recommendedName>
        <fullName evidence="1">F-box domain-containing protein</fullName>
    </recommendedName>
</protein>
<dbReference type="SUPFAM" id="SSF52047">
    <property type="entry name" value="RNI-like"/>
    <property type="match status" value="1"/>
</dbReference>
<proteinExistence type="predicted"/>
<reference evidence="2 3" key="1">
    <citation type="submission" date="2024-01" db="EMBL/GenBank/DDBJ databases">
        <title>The complete chloroplast genome sequence of Lithospermum erythrorhizon: insights into the phylogenetic relationship among Boraginaceae species and the maternal lineages of purple gromwells.</title>
        <authorList>
            <person name="Okada T."/>
            <person name="Watanabe K."/>
        </authorList>
    </citation>
    <scope>NUCLEOTIDE SEQUENCE [LARGE SCALE GENOMIC DNA]</scope>
</reference>
<name>A0AAV3QFQ7_LITER</name>
<dbReference type="AlphaFoldDB" id="A0AAV3QFQ7"/>
<gene>
    <name evidence="2" type="ORF">LIER_17775</name>
</gene>
<dbReference type="InterPro" id="IPR036047">
    <property type="entry name" value="F-box-like_dom_sf"/>
</dbReference>